<reference evidence="4 5" key="1">
    <citation type="journal article" date="2010" name="Proc. Natl. Acad. Sci. U.S.A.">
        <title>Insights into evolution of multicellular fungi from the assembled chromosomes of the mushroom Coprinopsis cinerea (Coprinus cinereus).</title>
        <authorList>
            <person name="Stajich J.E."/>
            <person name="Wilke S.K."/>
            <person name="Ahren D."/>
            <person name="Au C.H."/>
            <person name="Birren B.W."/>
            <person name="Borodovsky M."/>
            <person name="Burns C."/>
            <person name="Canback B."/>
            <person name="Casselton L.A."/>
            <person name="Cheng C.K."/>
            <person name="Deng J."/>
            <person name="Dietrich F.S."/>
            <person name="Fargo D.C."/>
            <person name="Farman M.L."/>
            <person name="Gathman A.C."/>
            <person name="Goldberg J."/>
            <person name="Guigo R."/>
            <person name="Hoegger P.J."/>
            <person name="Hooker J.B."/>
            <person name="Huggins A."/>
            <person name="James T.Y."/>
            <person name="Kamada T."/>
            <person name="Kilaru S."/>
            <person name="Kodira C."/>
            <person name="Kues U."/>
            <person name="Kupfer D."/>
            <person name="Kwan H.S."/>
            <person name="Lomsadze A."/>
            <person name="Li W."/>
            <person name="Lilly W.W."/>
            <person name="Ma L.J."/>
            <person name="Mackey A.J."/>
            <person name="Manning G."/>
            <person name="Martin F."/>
            <person name="Muraguchi H."/>
            <person name="Natvig D.O."/>
            <person name="Palmerini H."/>
            <person name="Ramesh M.A."/>
            <person name="Rehmeyer C.J."/>
            <person name="Roe B.A."/>
            <person name="Shenoy N."/>
            <person name="Stanke M."/>
            <person name="Ter-Hovhannisyan V."/>
            <person name="Tunlid A."/>
            <person name="Velagapudi R."/>
            <person name="Vision T.J."/>
            <person name="Zeng Q."/>
            <person name="Zolan M.E."/>
            <person name="Pukkila P.J."/>
        </authorList>
    </citation>
    <scope>NUCLEOTIDE SEQUENCE [LARGE SCALE GENOMIC DNA]</scope>
    <source>
        <strain evidence="5">Okayama-7 / 130 / ATCC MYA-4618 / FGSC 9003</strain>
    </source>
</reference>
<dbReference type="STRING" id="240176.A8N2G6"/>
<proteinExistence type="predicted"/>
<feature type="compositionally biased region" description="Pro residues" evidence="2">
    <location>
        <begin position="260"/>
        <end position="272"/>
    </location>
</feature>
<feature type="region of interest" description="Disordered" evidence="2">
    <location>
        <begin position="482"/>
        <end position="743"/>
    </location>
</feature>
<dbReference type="KEGG" id="cci:CC1G_01666"/>
<organism evidence="4 5">
    <name type="scientific">Coprinopsis cinerea (strain Okayama-7 / 130 / ATCC MYA-4618 / FGSC 9003)</name>
    <name type="common">Inky cap fungus</name>
    <name type="synonym">Hormographiella aspergillata</name>
    <dbReference type="NCBI Taxonomy" id="240176"/>
    <lineage>
        <taxon>Eukaryota</taxon>
        <taxon>Fungi</taxon>
        <taxon>Dikarya</taxon>
        <taxon>Basidiomycota</taxon>
        <taxon>Agaricomycotina</taxon>
        <taxon>Agaricomycetes</taxon>
        <taxon>Agaricomycetidae</taxon>
        <taxon>Agaricales</taxon>
        <taxon>Agaricineae</taxon>
        <taxon>Psathyrellaceae</taxon>
        <taxon>Coprinopsis</taxon>
    </lineage>
</organism>
<protein>
    <recommendedName>
        <fullName evidence="3">BAG domain-containing protein</fullName>
    </recommendedName>
</protein>
<feature type="domain" description="BAG" evidence="3">
    <location>
        <begin position="429"/>
        <end position="473"/>
    </location>
</feature>
<feature type="compositionally biased region" description="Polar residues" evidence="2">
    <location>
        <begin position="617"/>
        <end position="637"/>
    </location>
</feature>
<feature type="coiled-coil region" evidence="1">
    <location>
        <begin position="129"/>
        <end position="170"/>
    </location>
</feature>
<evidence type="ECO:0000313" key="4">
    <source>
        <dbReference type="EMBL" id="EAU92621.1"/>
    </source>
</evidence>
<evidence type="ECO:0000256" key="1">
    <source>
        <dbReference type="SAM" id="Coils"/>
    </source>
</evidence>
<evidence type="ECO:0000256" key="2">
    <source>
        <dbReference type="SAM" id="MobiDB-lite"/>
    </source>
</evidence>
<comment type="caution">
    <text evidence="4">The sequence shown here is derived from an EMBL/GenBank/DDBJ whole genome shotgun (WGS) entry which is preliminary data.</text>
</comment>
<dbReference type="GO" id="GO:0051087">
    <property type="term" value="F:protein-folding chaperone binding"/>
    <property type="evidence" value="ECO:0007669"/>
    <property type="project" value="InterPro"/>
</dbReference>
<dbReference type="InterPro" id="IPR036533">
    <property type="entry name" value="BAG_dom_sf"/>
</dbReference>
<dbReference type="SUPFAM" id="SSF63491">
    <property type="entry name" value="BAG domain"/>
    <property type="match status" value="1"/>
</dbReference>
<dbReference type="GeneID" id="6005415"/>
<feature type="region of interest" description="Disordered" evidence="2">
    <location>
        <begin position="340"/>
        <end position="372"/>
    </location>
</feature>
<keyword evidence="5" id="KW-1185">Reference proteome</keyword>
<feature type="compositionally biased region" description="Basic and acidic residues" evidence="2">
    <location>
        <begin position="507"/>
        <end position="523"/>
    </location>
</feature>
<feature type="compositionally biased region" description="Low complexity" evidence="2">
    <location>
        <begin position="676"/>
        <end position="689"/>
    </location>
</feature>
<keyword evidence="1" id="KW-0175">Coiled coil</keyword>
<dbReference type="EMBL" id="AACS02000001">
    <property type="protein sequence ID" value="EAU92621.1"/>
    <property type="molecule type" value="Genomic_DNA"/>
</dbReference>
<feature type="compositionally biased region" description="Polar residues" evidence="2">
    <location>
        <begin position="489"/>
        <end position="501"/>
    </location>
</feature>
<dbReference type="Proteomes" id="UP000001861">
    <property type="component" value="Unassembled WGS sequence"/>
</dbReference>
<dbReference type="InterPro" id="IPR003103">
    <property type="entry name" value="BAG_domain"/>
</dbReference>
<dbReference type="VEuPathDB" id="FungiDB:CC1G_01666"/>
<gene>
    <name evidence="4" type="ORF">CC1G_01666</name>
</gene>
<feature type="compositionally biased region" description="Polar residues" evidence="2">
    <location>
        <begin position="340"/>
        <end position="357"/>
    </location>
</feature>
<feature type="compositionally biased region" description="Low complexity" evidence="2">
    <location>
        <begin position="558"/>
        <end position="574"/>
    </location>
</feature>
<dbReference type="RefSeq" id="XP_001828986.1">
    <property type="nucleotide sequence ID" value="XM_001828934.2"/>
</dbReference>
<feature type="compositionally biased region" description="Basic and acidic residues" evidence="2">
    <location>
        <begin position="646"/>
        <end position="659"/>
    </location>
</feature>
<feature type="region of interest" description="Disordered" evidence="2">
    <location>
        <begin position="233"/>
        <end position="272"/>
    </location>
</feature>
<feature type="coiled-coil region" evidence="1">
    <location>
        <begin position="12"/>
        <end position="56"/>
    </location>
</feature>
<accession>A8N2G6</accession>
<dbReference type="AlphaFoldDB" id="A8N2G6"/>
<dbReference type="InParanoid" id="A8N2G6"/>
<evidence type="ECO:0000313" key="5">
    <source>
        <dbReference type="Proteomes" id="UP000001861"/>
    </source>
</evidence>
<dbReference type="eggNOG" id="ENOG502SY3Y">
    <property type="taxonomic scope" value="Eukaryota"/>
</dbReference>
<feature type="compositionally biased region" description="Low complexity" evidence="2">
    <location>
        <begin position="529"/>
        <end position="542"/>
    </location>
</feature>
<evidence type="ECO:0000259" key="3">
    <source>
        <dbReference type="Pfam" id="PF02179"/>
    </source>
</evidence>
<dbReference type="Gene3D" id="1.20.58.120">
    <property type="entry name" value="BAG domain"/>
    <property type="match status" value="1"/>
</dbReference>
<name>A8N2G6_COPC7</name>
<dbReference type="OMA" id="ERQHYLA"/>
<dbReference type="OrthoDB" id="333905at2759"/>
<dbReference type="Pfam" id="PF02179">
    <property type="entry name" value="BAG"/>
    <property type="match status" value="1"/>
</dbReference>
<sequence length="743" mass="80623">MYQVPYYTRHQYLAAQAEARAAEAAAKAAEAEFLAAEAIRQEEEALKARLYDIEQRKRYSRPSSVYSLQPPSTFQIQNPSPLAYGYHSDPAPPFAPSTYAALDHEHAYRRLPAAALPRIRRLPQPPSQEEILKARLEEERLARLAAEEELKRKEKELEAKRAREARQTAACCPNSTFEATSCRVKACRRAAPVSPQLKDYPQPGPEPAPAAIEGENVNDLLLSLFGIQPQLVSKPTQEPAAPSPPRIRKAPPTQVASKPTPAPQQIPKPAPATPARVVFLEDDIRRAILEVIDSLSTPEPFTKATKSQSKDSGKSLIEQLHARYQTEGDKELRDTIQATINSLTPQRTPSTLSSSTSKGKEKATTTHPSSSVRSSLEKVTKIKATFQDLEAEFTFPSQLDFVSDHPPSDLTPSTAFSHLAYTARNHPLRFYEQSLLSLLADLDLIESHGDPVLRSKRKEAVNQIERTLEALEREIVGRWKSKVAKEKVQGSSEATSSQEVSPKSKAATKEEPSESPVTEDKATTRAPVPSSTSESESPSQTPFTVPVSENDTSAGAPSATLSHVSSTSAAVVGVEESEETPANTTGAEDNVEAVEVKVEESEPTPTAPNSVDEEPATTGQDAENSESLPVDSQSTAKALTEIESPLEPHRTQNADEHVPSSDAPGNNDHESGQSDVAAESAEAPSSPVSTVPDSISSVSTRDEDSETDSFLLSHAAQEATSKRKTFPKPHVEDLGSDWSDLDA</sequence>